<feature type="transmembrane region" description="Helical" evidence="1">
    <location>
        <begin position="328"/>
        <end position="348"/>
    </location>
</feature>
<dbReference type="InterPro" id="IPR004477">
    <property type="entry name" value="ComEC_N"/>
</dbReference>
<keyword evidence="4" id="KW-1185">Reference proteome</keyword>
<proteinExistence type="predicted"/>
<dbReference type="Pfam" id="PF03772">
    <property type="entry name" value="Competence"/>
    <property type="match status" value="1"/>
</dbReference>
<protein>
    <recommendedName>
        <fullName evidence="2">ComEC/Rec2-related protein domain-containing protein</fullName>
    </recommendedName>
</protein>
<dbReference type="Proteomes" id="UP000253934">
    <property type="component" value="Unassembled WGS sequence"/>
</dbReference>
<feature type="transmembrane region" description="Helical" evidence="1">
    <location>
        <begin position="263"/>
        <end position="284"/>
    </location>
</feature>
<keyword evidence="1" id="KW-1133">Transmembrane helix</keyword>
<evidence type="ECO:0000256" key="1">
    <source>
        <dbReference type="SAM" id="Phobius"/>
    </source>
</evidence>
<dbReference type="EMBL" id="QOVW01000003">
    <property type="protein sequence ID" value="RDB37275.1"/>
    <property type="molecule type" value="Genomic_DNA"/>
</dbReference>
<gene>
    <name evidence="3" type="ORF">DCC88_00800</name>
</gene>
<feature type="transmembrane region" description="Helical" evidence="1">
    <location>
        <begin position="92"/>
        <end position="111"/>
    </location>
</feature>
<evidence type="ECO:0000259" key="2">
    <source>
        <dbReference type="Pfam" id="PF03772"/>
    </source>
</evidence>
<feature type="domain" description="ComEC/Rec2-related protein" evidence="2">
    <location>
        <begin position="62"/>
        <end position="347"/>
    </location>
</feature>
<organism evidence="3 4">
    <name type="scientific">Spirobacillus cienkowskii</name>
    <dbReference type="NCBI Taxonomy" id="495820"/>
    <lineage>
        <taxon>Bacteria</taxon>
        <taxon>Pseudomonadati</taxon>
        <taxon>Bdellovibrionota</taxon>
        <taxon>Oligoflexia</taxon>
        <taxon>Silvanigrellales</taxon>
        <taxon>Spirobacillus</taxon>
    </lineage>
</organism>
<feature type="transmembrane region" description="Helical" evidence="1">
    <location>
        <begin position="174"/>
        <end position="194"/>
    </location>
</feature>
<feature type="transmembrane region" description="Helical" evidence="1">
    <location>
        <begin position="231"/>
        <end position="251"/>
    </location>
</feature>
<keyword evidence="1" id="KW-0472">Membrane</keyword>
<feature type="transmembrane region" description="Helical" evidence="1">
    <location>
        <begin position="290"/>
        <end position="307"/>
    </location>
</feature>
<feature type="transmembrane region" description="Helical" evidence="1">
    <location>
        <begin position="199"/>
        <end position="219"/>
    </location>
</feature>
<name>A0A369KX36_9BACT</name>
<keyword evidence="1" id="KW-0812">Transmembrane</keyword>
<evidence type="ECO:0000313" key="3">
    <source>
        <dbReference type="EMBL" id="RDB37275.1"/>
    </source>
</evidence>
<dbReference type="AlphaFoldDB" id="A0A369KX36"/>
<reference evidence="3" key="1">
    <citation type="submission" date="2018-04" db="EMBL/GenBank/DDBJ databases">
        <title>Draft genome sequence of the Candidatus Spirobacillus cienkowskii, a pathogen of freshwater Daphnia species, reconstructed from hemolymph metagenomic reads.</title>
        <authorList>
            <person name="Bresciani L."/>
            <person name="Lemos L.N."/>
            <person name="Wale N."/>
            <person name="Lin J.Y."/>
            <person name="Fernandes G.R."/>
            <person name="Duffy M.A."/>
            <person name="Rodrigues J.M."/>
        </authorList>
    </citation>
    <scope>NUCLEOTIDE SEQUENCE [LARGE SCALE GENOMIC DNA]</scope>
    <source>
        <strain evidence="3">Binning01</strain>
    </source>
</reference>
<feature type="transmembrane region" description="Helical" evidence="1">
    <location>
        <begin position="132"/>
        <end position="154"/>
    </location>
</feature>
<comment type="caution">
    <text evidence="3">The sequence shown here is derived from an EMBL/GenBank/DDBJ whole genome shotgun (WGS) entry which is preliminary data.</text>
</comment>
<accession>A0A369KX36</accession>
<sequence length="367" mass="41967">MKKMFFSCIIYVFLITISFGMPNSYSETVFIKKFINLSTLIEQKAIYISQNLLEENLALNYLGNVRKLSFYEAIIFQNSGLMHLLAISGAQVVPLAQFVSTFIGSTLYLILNIKIKPHCLMILINQIKNINSLVIAFIICSLFGCSGALIRVVGLNYFSNIYFIKQQYTIFFKFFPYILSNTFIRLIVLSFMLFYFGNIFINFSFLLSAIGATSAEFSLRVSKKLVNKKNLIIQSISSTILTSLVIGIILFPFSETNIYNSCLANILASPIVCLLITPLSLSALILPDTIFFYDYIILNLDYSLFLLKKIALYFNNNNLIDPYKNSNILFTNIGVFYLNFILILLWLLSDFLKEKKMTLFKNKFLSS</sequence>
<evidence type="ECO:0000313" key="4">
    <source>
        <dbReference type="Proteomes" id="UP000253934"/>
    </source>
</evidence>